<dbReference type="Gene3D" id="3.40.50.1820">
    <property type="entry name" value="alpha/beta hydrolase"/>
    <property type="match status" value="1"/>
</dbReference>
<comment type="caution">
    <text evidence="3">The sequence shown here is derived from an EMBL/GenBank/DDBJ whole genome shotgun (WGS) entry which is preliminary data.</text>
</comment>
<gene>
    <name evidence="3" type="ORF">FHR34_005930</name>
</gene>
<evidence type="ECO:0000313" key="3">
    <source>
        <dbReference type="EMBL" id="MBB4926937.1"/>
    </source>
</evidence>
<dbReference type="InterPro" id="IPR001031">
    <property type="entry name" value="Thioesterase"/>
</dbReference>
<dbReference type="PANTHER" id="PTHR11487:SF0">
    <property type="entry name" value="S-ACYL FATTY ACID SYNTHASE THIOESTERASE, MEDIUM CHAIN"/>
    <property type="match status" value="1"/>
</dbReference>
<reference evidence="3 4" key="1">
    <citation type="submission" date="2020-08" db="EMBL/GenBank/DDBJ databases">
        <title>Sequencing the genomes of 1000 actinobacteria strains.</title>
        <authorList>
            <person name="Klenk H.-P."/>
        </authorList>
    </citation>
    <scope>NUCLEOTIDE SEQUENCE [LARGE SCALE GENOMIC DNA]</scope>
    <source>
        <strain evidence="3 4">DSM 41654</strain>
    </source>
</reference>
<sequence length="261" mass="27946">MSLLPTNFTNPTNPASAWVRPLVARPQARRRLFCFHPAGAGALLYRDWPAAIPADVEVLAILLPGREARLAEPHLTDYGQAVAQLFAAIRPLLDRPYTFFGHSMGALLAYGVAMATPRGGALAPDRLIVSGCPGPGSAPRKPGRAKWSEPELIEDLREMGGTPEEVLENPGLLELILPTLRADYAIYESFRRPTGPELECPVSILGGEDDSVSVADLERWADTTRADSSVRLFPGGHFFLTGKSTEAVLAAVTADLGVGPA</sequence>
<dbReference type="PANTHER" id="PTHR11487">
    <property type="entry name" value="THIOESTERASE"/>
    <property type="match status" value="1"/>
</dbReference>
<evidence type="ECO:0000259" key="2">
    <source>
        <dbReference type="Pfam" id="PF00975"/>
    </source>
</evidence>
<protein>
    <submittedName>
        <fullName evidence="3">Surfactin synthase thioesterase subunit</fullName>
    </submittedName>
</protein>
<dbReference type="EMBL" id="JACHJV010000001">
    <property type="protein sequence ID" value="MBB4926937.1"/>
    <property type="molecule type" value="Genomic_DNA"/>
</dbReference>
<dbReference type="AlphaFoldDB" id="A0A7W7VXS2"/>
<evidence type="ECO:0000256" key="1">
    <source>
        <dbReference type="ARBA" id="ARBA00007169"/>
    </source>
</evidence>
<organism evidence="3 4">
    <name type="scientific">Kitasatospora kifunensis</name>
    <name type="common">Streptomyces kifunensis</name>
    <dbReference type="NCBI Taxonomy" id="58351"/>
    <lineage>
        <taxon>Bacteria</taxon>
        <taxon>Bacillati</taxon>
        <taxon>Actinomycetota</taxon>
        <taxon>Actinomycetes</taxon>
        <taxon>Kitasatosporales</taxon>
        <taxon>Streptomycetaceae</taxon>
        <taxon>Kitasatospora</taxon>
    </lineage>
</organism>
<evidence type="ECO:0000313" key="4">
    <source>
        <dbReference type="Proteomes" id="UP000540506"/>
    </source>
</evidence>
<dbReference type="InterPro" id="IPR012223">
    <property type="entry name" value="TEII"/>
</dbReference>
<feature type="domain" description="Thioesterase" evidence="2">
    <location>
        <begin position="30"/>
        <end position="254"/>
    </location>
</feature>
<proteinExistence type="inferred from homology"/>
<dbReference type="Proteomes" id="UP000540506">
    <property type="component" value="Unassembled WGS sequence"/>
</dbReference>
<accession>A0A7W7VXS2</accession>
<keyword evidence="4" id="KW-1185">Reference proteome</keyword>
<dbReference type="InterPro" id="IPR029058">
    <property type="entry name" value="AB_hydrolase_fold"/>
</dbReference>
<name>A0A7W7VXS2_KITKI</name>
<dbReference type="SUPFAM" id="SSF53474">
    <property type="entry name" value="alpha/beta-Hydrolases"/>
    <property type="match status" value="1"/>
</dbReference>
<dbReference type="Pfam" id="PF00975">
    <property type="entry name" value="Thioesterase"/>
    <property type="match status" value="1"/>
</dbReference>
<dbReference type="GO" id="GO:0008610">
    <property type="term" value="P:lipid biosynthetic process"/>
    <property type="evidence" value="ECO:0007669"/>
    <property type="project" value="TreeGrafter"/>
</dbReference>
<comment type="similarity">
    <text evidence="1">Belongs to the thioesterase family.</text>
</comment>
<dbReference type="RefSeq" id="WP_184940724.1">
    <property type="nucleotide sequence ID" value="NZ_JACHJV010000001.1"/>
</dbReference>